<organism evidence="9 10">
    <name type="scientific">Candidatus Onthovivens merdipullorum</name>
    <dbReference type="NCBI Taxonomy" id="2840889"/>
    <lineage>
        <taxon>Bacteria</taxon>
        <taxon>Bacillati</taxon>
        <taxon>Bacillota</taxon>
        <taxon>Bacilli</taxon>
        <taxon>Bacillales</taxon>
        <taxon>Candidatus Onthovivens</taxon>
    </lineage>
</organism>
<feature type="transmembrane region" description="Helical" evidence="7">
    <location>
        <begin position="18"/>
        <end position="34"/>
    </location>
</feature>
<feature type="binding site" evidence="5">
    <location>
        <begin position="568"/>
        <end position="575"/>
    </location>
    <ligand>
        <name>ATP</name>
        <dbReference type="ChEBI" id="CHEBI:30616"/>
    </ligand>
</feature>
<dbReference type="GO" id="GO:0005524">
    <property type="term" value="F:ATP binding"/>
    <property type="evidence" value="ECO:0007669"/>
    <property type="project" value="UniProtKB-UniRule"/>
</dbReference>
<feature type="compositionally biased region" description="Low complexity" evidence="6">
    <location>
        <begin position="905"/>
        <end position="918"/>
    </location>
</feature>
<evidence type="ECO:0000256" key="1">
    <source>
        <dbReference type="ARBA" id="ARBA00006474"/>
    </source>
</evidence>
<keyword evidence="7" id="KW-0472">Membrane</keyword>
<evidence type="ECO:0000256" key="7">
    <source>
        <dbReference type="SAM" id="Phobius"/>
    </source>
</evidence>
<dbReference type="InterPro" id="IPR018541">
    <property type="entry name" value="Ftsk_gamma"/>
</dbReference>
<accession>A0A9D9DHA7</accession>
<dbReference type="Gene3D" id="3.30.980.40">
    <property type="match status" value="1"/>
</dbReference>
<feature type="transmembrane region" description="Helical" evidence="7">
    <location>
        <begin position="156"/>
        <end position="179"/>
    </location>
</feature>
<feature type="domain" description="FtsK" evidence="8">
    <location>
        <begin position="551"/>
        <end position="740"/>
    </location>
</feature>
<evidence type="ECO:0000256" key="6">
    <source>
        <dbReference type="SAM" id="MobiDB-lite"/>
    </source>
</evidence>
<proteinExistence type="inferred from homology"/>
<keyword evidence="2 5" id="KW-0547">Nucleotide-binding</keyword>
<dbReference type="PANTHER" id="PTHR22683:SF1">
    <property type="entry name" value="TYPE VII SECRETION SYSTEM PROTEIN ESSC"/>
    <property type="match status" value="1"/>
</dbReference>
<keyword evidence="7" id="KW-0812">Transmembrane</keyword>
<evidence type="ECO:0000256" key="4">
    <source>
        <dbReference type="ARBA" id="ARBA00023125"/>
    </source>
</evidence>
<evidence type="ECO:0000313" key="10">
    <source>
        <dbReference type="Proteomes" id="UP000823613"/>
    </source>
</evidence>
<dbReference type="SUPFAM" id="SSF46785">
    <property type="entry name" value="Winged helix' DNA-binding domain"/>
    <property type="match status" value="1"/>
</dbReference>
<keyword evidence="7" id="KW-1133">Transmembrane helix</keyword>
<reference evidence="9" key="2">
    <citation type="journal article" date="2021" name="PeerJ">
        <title>Extensive microbial diversity within the chicken gut microbiome revealed by metagenomics and culture.</title>
        <authorList>
            <person name="Gilroy R."/>
            <person name="Ravi A."/>
            <person name="Getino M."/>
            <person name="Pursley I."/>
            <person name="Horton D.L."/>
            <person name="Alikhan N.F."/>
            <person name="Baker D."/>
            <person name="Gharbi K."/>
            <person name="Hall N."/>
            <person name="Watson M."/>
            <person name="Adriaenssens E.M."/>
            <person name="Foster-Nyarko E."/>
            <person name="Jarju S."/>
            <person name="Secka A."/>
            <person name="Antonio M."/>
            <person name="Oren A."/>
            <person name="Chaudhuri R.R."/>
            <person name="La Ragione R."/>
            <person name="Hildebrand F."/>
            <person name="Pallen M.J."/>
        </authorList>
    </citation>
    <scope>NUCLEOTIDE SEQUENCE</scope>
    <source>
        <strain evidence="9">11159</strain>
    </source>
</reference>
<feature type="transmembrane region" description="Helical" evidence="7">
    <location>
        <begin position="81"/>
        <end position="101"/>
    </location>
</feature>
<evidence type="ECO:0000256" key="5">
    <source>
        <dbReference type="PROSITE-ProRule" id="PRU00289"/>
    </source>
</evidence>
<keyword evidence="4" id="KW-0238">DNA-binding</keyword>
<dbReference type="InterPro" id="IPR050206">
    <property type="entry name" value="FtsK/SpoIIIE/SftA"/>
</dbReference>
<keyword evidence="3 5" id="KW-0067">ATP-binding</keyword>
<feature type="transmembrane region" description="Helical" evidence="7">
    <location>
        <begin position="40"/>
        <end position="69"/>
    </location>
</feature>
<name>A0A9D9DHA7_9BACL</name>
<dbReference type="SUPFAM" id="SSF52540">
    <property type="entry name" value="P-loop containing nucleoside triphosphate hydrolases"/>
    <property type="match status" value="1"/>
</dbReference>
<reference evidence="9" key="1">
    <citation type="submission" date="2020-10" db="EMBL/GenBank/DDBJ databases">
        <authorList>
            <person name="Gilroy R."/>
        </authorList>
    </citation>
    <scope>NUCLEOTIDE SEQUENCE</scope>
    <source>
        <strain evidence="9">11159</strain>
    </source>
</reference>
<evidence type="ECO:0000313" key="9">
    <source>
        <dbReference type="EMBL" id="MBO8427637.1"/>
    </source>
</evidence>
<evidence type="ECO:0000256" key="3">
    <source>
        <dbReference type="ARBA" id="ARBA00022840"/>
    </source>
</evidence>
<protein>
    <submittedName>
        <fullName evidence="9">DNA translocase FtsK</fullName>
    </submittedName>
</protein>
<dbReference type="Pfam" id="PF17854">
    <property type="entry name" value="FtsK_alpha"/>
    <property type="match status" value="1"/>
</dbReference>
<dbReference type="Gene3D" id="3.40.50.300">
    <property type="entry name" value="P-loop containing nucleotide triphosphate hydrolases"/>
    <property type="match status" value="1"/>
</dbReference>
<dbReference type="Pfam" id="PF09397">
    <property type="entry name" value="FtsK_gamma"/>
    <property type="match status" value="1"/>
</dbReference>
<dbReference type="SMART" id="SM00843">
    <property type="entry name" value="Ftsk_gamma"/>
    <property type="match status" value="1"/>
</dbReference>
<feature type="region of interest" description="Disordered" evidence="6">
    <location>
        <begin position="892"/>
        <end position="918"/>
    </location>
</feature>
<comment type="similarity">
    <text evidence="1">Belongs to the FtsK/SpoIIIE/SftA family.</text>
</comment>
<dbReference type="EMBL" id="JADIMY010000077">
    <property type="protein sequence ID" value="MBO8427637.1"/>
    <property type="molecule type" value="Genomic_DNA"/>
</dbReference>
<dbReference type="AlphaFoldDB" id="A0A9D9DHA7"/>
<dbReference type="InterPro" id="IPR027417">
    <property type="entry name" value="P-loop_NTPase"/>
</dbReference>
<evidence type="ECO:0000259" key="8">
    <source>
        <dbReference type="PROSITE" id="PS50901"/>
    </source>
</evidence>
<dbReference type="Pfam" id="PF01580">
    <property type="entry name" value="FtsK_SpoIIIE"/>
    <property type="match status" value="1"/>
</dbReference>
<dbReference type="InterPro" id="IPR002543">
    <property type="entry name" value="FtsK_dom"/>
</dbReference>
<dbReference type="GO" id="GO:0003677">
    <property type="term" value="F:DNA binding"/>
    <property type="evidence" value="ECO:0007669"/>
    <property type="project" value="UniProtKB-KW"/>
</dbReference>
<dbReference type="Gene3D" id="1.10.10.10">
    <property type="entry name" value="Winged helix-like DNA-binding domain superfamily/Winged helix DNA-binding domain"/>
    <property type="match status" value="1"/>
</dbReference>
<dbReference type="CDD" id="cd01127">
    <property type="entry name" value="TrwB_TraG_TraD_VirD4"/>
    <property type="match status" value="1"/>
</dbReference>
<sequence length="918" mass="103378">MSKGELFNKINRNSLKRVLGISVCLLSIFISLNHGYVSGFLFWCIAFIFGSIYTYIICIILFLFGLSYIVQKRITFHNIKFIIIGLILVLIGSLIAITNSLTTVDGVSLTFSNFSETFINSLSLNEFPIINRNSCGIIGYILVALLNSAMTSVGSIVFSTILIVLGVIFILLRPIYYLFKTIKIDNKSVNENSEVINEYKEESNLISEEYGFTNPLTRDGPNNDYLDKEEVKEQVILKEEPKIEISETKKPEVKVTNDIIDERPYFNTNSFKNNSLEKVKLNLSDDDKKVSSNNIAHSYQSNLNNYPNAYEEVKNNYIKETESTPKQNVSENNFVNNTNVNNKNENDLSYSFSQSENKQNEEKVITDHPISNTNNSPAFSKTQVISKSIEPKKTINLNQVNSLKKPAEHASNAPYMEVPLDILDDRTSENEDKENILVCEERKAKINSILNDLGVKARIVSYKIGPSVTRFDLETDKNVSVNGIEKYMNDISIRLGGLVARFVPIVLGKSTSGIEIANAARSIVNFKDVYEHLPPRKLDELYIPFGKNISGDYMQANLLDFPHMLVCGTTGSGKSIFMHSVILSIIMRYAPSEVRLCMVDPKRVEFSKYKDEPHLLCPIISDPNLAYATTTKLVDEMENRFTSFELAGVSNIKQYNKYARETGLEPIPYIVLIIDEFADLVESVKTIIQPVQRLGQKARAAGIHMIIATQRPSTDVLPGTVKANLAVRVALMTSSPVDSNVILGEGGAEKLLGNGDMLVMCQLISKAEKPRVQGCFVDNSEIRRVVDLLKSCYELEYNKDFVGLLDKAKADENTIGILHDSNSEDDERYEEIKEYVMETKEYCSISMIQREFKFGYGRSQRMFNRLIEEGIIEKPPTNNNSKGAKVLIHTKDFNDPNNQTVHPGSYSQSSFESNNENS</sequence>
<comment type="caution">
    <text evidence="9">The sequence shown here is derived from an EMBL/GenBank/DDBJ whole genome shotgun (WGS) entry which is preliminary data.</text>
</comment>
<dbReference type="InterPro" id="IPR036390">
    <property type="entry name" value="WH_DNA-bd_sf"/>
</dbReference>
<dbReference type="InterPro" id="IPR041027">
    <property type="entry name" value="FtsK_alpha"/>
</dbReference>
<dbReference type="InterPro" id="IPR036388">
    <property type="entry name" value="WH-like_DNA-bd_sf"/>
</dbReference>
<evidence type="ECO:0000256" key="2">
    <source>
        <dbReference type="ARBA" id="ARBA00022741"/>
    </source>
</evidence>
<gene>
    <name evidence="9" type="ORF">IAC58_03695</name>
</gene>
<dbReference type="PROSITE" id="PS50901">
    <property type="entry name" value="FTSK"/>
    <property type="match status" value="1"/>
</dbReference>
<dbReference type="Proteomes" id="UP000823613">
    <property type="component" value="Unassembled WGS sequence"/>
</dbReference>
<dbReference type="PANTHER" id="PTHR22683">
    <property type="entry name" value="SPORULATION PROTEIN RELATED"/>
    <property type="match status" value="1"/>
</dbReference>
<feature type="transmembrane region" description="Helical" evidence="7">
    <location>
        <begin position="129"/>
        <end position="149"/>
    </location>
</feature>